<dbReference type="Proteomes" id="UP000789525">
    <property type="component" value="Unassembled WGS sequence"/>
</dbReference>
<protein>
    <submittedName>
        <fullName evidence="1">13294_t:CDS:1</fullName>
    </submittedName>
</protein>
<dbReference type="EMBL" id="CAJVPT010038707">
    <property type="protein sequence ID" value="CAG8720849.1"/>
    <property type="molecule type" value="Genomic_DNA"/>
</dbReference>
<reference evidence="1" key="1">
    <citation type="submission" date="2021-06" db="EMBL/GenBank/DDBJ databases">
        <authorList>
            <person name="Kallberg Y."/>
            <person name="Tangrot J."/>
            <person name="Rosling A."/>
        </authorList>
    </citation>
    <scope>NUCLEOTIDE SEQUENCE</scope>
    <source>
        <strain evidence="1">CL356</strain>
    </source>
</reference>
<sequence>MSELTYNVTIPHTSIHIEYSKEGWVSDCPKGEGRVLCSDSSGTVGSHIAYNVSRQFGFNFYGKLYYYSAGAMTNTQLDPGVKASISFNYKPAIPLSPGNGFLAAYDDFTTACDTFDQGCTDRSALTNRSNPFNTFVINITDNTSGGALRFTKASISIRTYSIDDGDIVYSDGWSRNGTYMQSGIQTRQYSRPASSFKLVFDGPAVWIWGFCGRREQQDNAHYGRLYVNNDGGEGQVANPNNTLTDARPEDAKCLIYFIGNLDDRSNQIVFKDSQTCNFQLHSIDVLQVTKWG</sequence>
<feature type="non-terminal residue" evidence="1">
    <location>
        <position position="292"/>
    </location>
</feature>
<proteinExistence type="predicted"/>
<organism evidence="1 2">
    <name type="scientific">Acaulospora colombiana</name>
    <dbReference type="NCBI Taxonomy" id="27376"/>
    <lineage>
        <taxon>Eukaryota</taxon>
        <taxon>Fungi</taxon>
        <taxon>Fungi incertae sedis</taxon>
        <taxon>Mucoromycota</taxon>
        <taxon>Glomeromycotina</taxon>
        <taxon>Glomeromycetes</taxon>
        <taxon>Diversisporales</taxon>
        <taxon>Acaulosporaceae</taxon>
        <taxon>Acaulospora</taxon>
    </lineage>
</organism>
<name>A0ACA9PUY7_9GLOM</name>
<gene>
    <name evidence="1" type="ORF">ACOLOM_LOCUS11129</name>
</gene>
<evidence type="ECO:0000313" key="1">
    <source>
        <dbReference type="EMBL" id="CAG8720849.1"/>
    </source>
</evidence>
<evidence type="ECO:0000313" key="2">
    <source>
        <dbReference type="Proteomes" id="UP000789525"/>
    </source>
</evidence>
<keyword evidence="2" id="KW-1185">Reference proteome</keyword>
<accession>A0ACA9PUY7</accession>
<comment type="caution">
    <text evidence="1">The sequence shown here is derived from an EMBL/GenBank/DDBJ whole genome shotgun (WGS) entry which is preliminary data.</text>
</comment>